<feature type="compositionally biased region" description="Low complexity" evidence="2">
    <location>
        <begin position="508"/>
        <end position="521"/>
    </location>
</feature>
<dbReference type="SMART" id="SM00240">
    <property type="entry name" value="FHA"/>
    <property type="match status" value="1"/>
</dbReference>
<dbReference type="PANTHER" id="PTHR23308">
    <property type="entry name" value="NUCLEAR INHIBITOR OF PROTEIN PHOSPHATASE-1"/>
    <property type="match status" value="1"/>
</dbReference>
<feature type="domain" description="FHA" evidence="3">
    <location>
        <begin position="30"/>
        <end position="81"/>
    </location>
</feature>
<dbReference type="AlphaFoldDB" id="A0AAD9MN85"/>
<feature type="region of interest" description="Disordered" evidence="2">
    <location>
        <begin position="250"/>
        <end position="283"/>
    </location>
</feature>
<organism evidence="4 5">
    <name type="scientific">Prototheca wickerhamii</name>
    <dbReference type="NCBI Taxonomy" id="3111"/>
    <lineage>
        <taxon>Eukaryota</taxon>
        <taxon>Viridiplantae</taxon>
        <taxon>Chlorophyta</taxon>
        <taxon>core chlorophytes</taxon>
        <taxon>Trebouxiophyceae</taxon>
        <taxon>Chlorellales</taxon>
        <taxon>Chlorellaceae</taxon>
        <taxon>Prototheca</taxon>
    </lineage>
</organism>
<evidence type="ECO:0000256" key="2">
    <source>
        <dbReference type="SAM" id="MobiDB-lite"/>
    </source>
</evidence>
<feature type="coiled-coil region" evidence="1">
    <location>
        <begin position="192"/>
        <end position="219"/>
    </location>
</feature>
<feature type="compositionally biased region" description="Low complexity" evidence="2">
    <location>
        <begin position="471"/>
        <end position="489"/>
    </location>
</feature>
<feature type="region of interest" description="Disordered" evidence="2">
    <location>
        <begin position="366"/>
        <end position="521"/>
    </location>
</feature>
<dbReference type="Proteomes" id="UP001255856">
    <property type="component" value="Unassembled WGS sequence"/>
</dbReference>
<dbReference type="Pfam" id="PF00498">
    <property type="entry name" value="FHA"/>
    <property type="match status" value="1"/>
</dbReference>
<proteinExistence type="predicted"/>
<dbReference type="CDD" id="cd22677">
    <property type="entry name" value="FHA_Kanadaptin"/>
    <property type="match status" value="1"/>
</dbReference>
<comment type="caution">
    <text evidence="4">The sequence shown here is derived from an EMBL/GenBank/DDBJ whole genome shotgun (WGS) entry which is preliminary data.</text>
</comment>
<evidence type="ECO:0000256" key="1">
    <source>
        <dbReference type="SAM" id="Coils"/>
    </source>
</evidence>
<name>A0AAD9MN85_PROWI</name>
<dbReference type="InterPro" id="IPR000253">
    <property type="entry name" value="FHA_dom"/>
</dbReference>
<dbReference type="InterPro" id="IPR008984">
    <property type="entry name" value="SMAD_FHA_dom_sf"/>
</dbReference>
<dbReference type="SUPFAM" id="SSF49879">
    <property type="entry name" value="SMAD/FHA domain"/>
    <property type="match status" value="1"/>
</dbReference>
<protein>
    <recommendedName>
        <fullName evidence="3">FHA domain-containing protein</fullName>
    </recommendedName>
</protein>
<dbReference type="InterPro" id="IPR050923">
    <property type="entry name" value="Cell_Proc_Reg/RNA_Proc"/>
</dbReference>
<feature type="compositionally biased region" description="Basic and acidic residues" evidence="2">
    <location>
        <begin position="379"/>
        <end position="408"/>
    </location>
</feature>
<keyword evidence="5" id="KW-1185">Reference proteome</keyword>
<accession>A0AAD9MN85</accession>
<sequence length="570" mass="62110">MPNRDGQFGLEILRGGAILGSIDLCEKEHYTFGRLPDMDVVLDHPTSSRLHAVIQFRAEDGAPFLFDPGSTHGTFLNKHRLEGGQYVALRVGDMIRFGQSSRQYILTGSPEFMPEEGPSREQRRQAAALEAMAARREREATVAQAQMESALRGGGASWGMAEDAADQDAGDDLLEDLDWRAHEAARGLTDKQTKIADKIRRLERQIAHLETESDRIRSKQKSMEDMSAGQASTLLRNEQQCDRLSDDDEGMVYDRTRRGPKKGRTLPDERQPEALDAPTLTAKRDLLAKDLREASERLQKEREARQSAAGAAEPAGAPGPADDGDSLEAFMRGVDARLESDELFVLERRAQELERELEATKKLLRLADPDGLFSSGSKAAREAVQRATEKLEGRRRAQEKERVQKRAVESAGSAAPALEPTAETKPEEAAASEVDTRAPSSAPSGAPSPAAVHRLEQADEQGGLEIRKRPAAAQAPASAPAPAKAPPSSYEARRAHIAAELAKHAKPARQAPAQPAIATPEARVAADLELLLAGRRRPVDESEAPEGDTWAPPEGQRGDGRSHLNQTYGY</sequence>
<feature type="compositionally biased region" description="Low complexity" evidence="2">
    <location>
        <begin position="429"/>
        <end position="451"/>
    </location>
</feature>
<feature type="compositionally biased region" description="Low complexity" evidence="2">
    <location>
        <begin position="308"/>
        <end position="321"/>
    </location>
</feature>
<keyword evidence="1" id="KW-0175">Coiled coil</keyword>
<dbReference type="Gene3D" id="2.60.200.20">
    <property type="match status" value="1"/>
</dbReference>
<dbReference type="EMBL" id="JASFZW010000001">
    <property type="protein sequence ID" value="KAK2080913.1"/>
    <property type="molecule type" value="Genomic_DNA"/>
</dbReference>
<evidence type="ECO:0000313" key="5">
    <source>
        <dbReference type="Proteomes" id="UP001255856"/>
    </source>
</evidence>
<gene>
    <name evidence="4" type="ORF">QBZ16_000767</name>
</gene>
<feature type="region of interest" description="Disordered" evidence="2">
    <location>
        <begin position="297"/>
        <end position="332"/>
    </location>
</feature>
<evidence type="ECO:0000259" key="3">
    <source>
        <dbReference type="PROSITE" id="PS50006"/>
    </source>
</evidence>
<evidence type="ECO:0000313" key="4">
    <source>
        <dbReference type="EMBL" id="KAK2080913.1"/>
    </source>
</evidence>
<reference evidence="4" key="1">
    <citation type="submission" date="2021-01" db="EMBL/GenBank/DDBJ databases">
        <authorList>
            <person name="Eckstrom K.M.E."/>
        </authorList>
    </citation>
    <scope>NUCLEOTIDE SEQUENCE</scope>
    <source>
        <strain evidence="4">UVCC 0001</strain>
    </source>
</reference>
<feature type="region of interest" description="Disordered" evidence="2">
    <location>
        <begin position="535"/>
        <end position="570"/>
    </location>
</feature>
<dbReference type="PROSITE" id="PS50006">
    <property type="entry name" value="FHA_DOMAIN"/>
    <property type="match status" value="1"/>
</dbReference>